<comment type="pathway">
    <text evidence="1 9">Cofactor metabolism; pyridoxal 5'-phosphate salvage; pyridoxal 5'-phosphate from pyridoxamine 5'-phosphate: step 1/1.</text>
</comment>
<accession>A0A1H9BEK5</accession>
<comment type="pathway">
    <text evidence="2 9">Cofactor metabolism; pyridoxal 5'-phosphate salvage; pyridoxal 5'-phosphate from pyridoxine 5'-phosphate: step 1/1.</text>
</comment>
<evidence type="ECO:0000259" key="12">
    <source>
        <dbReference type="Pfam" id="PF01243"/>
    </source>
</evidence>
<keyword evidence="7 9" id="KW-0560">Oxidoreductase</keyword>
<feature type="binding site" evidence="9 11">
    <location>
        <begin position="141"/>
        <end position="142"/>
    </location>
    <ligand>
        <name>FMN</name>
        <dbReference type="ChEBI" id="CHEBI:58210"/>
    </ligand>
</feature>
<evidence type="ECO:0000256" key="9">
    <source>
        <dbReference type="HAMAP-Rule" id="MF_01629"/>
    </source>
</evidence>
<dbReference type="Pfam" id="PF10590">
    <property type="entry name" value="PNP_phzG_C"/>
    <property type="match status" value="1"/>
</dbReference>
<comment type="subunit">
    <text evidence="4 9">Homodimer.</text>
</comment>
<evidence type="ECO:0000313" key="14">
    <source>
        <dbReference type="EMBL" id="SEP87063.1"/>
    </source>
</evidence>
<dbReference type="RefSeq" id="WP_090165512.1">
    <property type="nucleotide sequence ID" value="NZ_FOFB01000003.1"/>
</dbReference>
<dbReference type="InterPro" id="IPR012349">
    <property type="entry name" value="Split_barrel_FMN-bd"/>
</dbReference>
<dbReference type="FunFam" id="2.30.110.10:FF:000005">
    <property type="entry name" value="NAD(P)H-hydrate epimerase"/>
    <property type="match status" value="1"/>
</dbReference>
<dbReference type="InterPro" id="IPR000659">
    <property type="entry name" value="Pyridox_Oxase"/>
</dbReference>
<dbReference type="EC" id="1.4.3.5" evidence="9"/>
<feature type="binding site" evidence="9 11">
    <location>
        <position position="106"/>
    </location>
    <ligand>
        <name>FMN</name>
        <dbReference type="ChEBI" id="CHEBI:58210"/>
    </ligand>
</feature>
<evidence type="ECO:0000256" key="2">
    <source>
        <dbReference type="ARBA" id="ARBA00005037"/>
    </source>
</evidence>
<evidence type="ECO:0000256" key="11">
    <source>
        <dbReference type="PIRSR" id="PIRSR000190-2"/>
    </source>
</evidence>
<evidence type="ECO:0000256" key="1">
    <source>
        <dbReference type="ARBA" id="ARBA00004738"/>
    </source>
</evidence>
<evidence type="ECO:0000256" key="10">
    <source>
        <dbReference type="PIRSR" id="PIRSR000190-1"/>
    </source>
</evidence>
<dbReference type="PANTHER" id="PTHR10851:SF0">
    <property type="entry name" value="PYRIDOXINE-5'-PHOSPHATE OXIDASE"/>
    <property type="match status" value="1"/>
</dbReference>
<organism evidence="14 15">
    <name type="scientific">Neolewinella agarilytica</name>
    <dbReference type="NCBI Taxonomy" id="478744"/>
    <lineage>
        <taxon>Bacteria</taxon>
        <taxon>Pseudomonadati</taxon>
        <taxon>Bacteroidota</taxon>
        <taxon>Saprospiria</taxon>
        <taxon>Saprospirales</taxon>
        <taxon>Lewinellaceae</taxon>
        <taxon>Neolewinella</taxon>
    </lineage>
</organism>
<dbReference type="NCBIfam" id="NF004231">
    <property type="entry name" value="PRK05679.1"/>
    <property type="match status" value="1"/>
</dbReference>
<dbReference type="UniPathway" id="UPA01068">
    <property type="reaction ID" value="UER00304"/>
</dbReference>
<dbReference type="HAMAP" id="MF_01629">
    <property type="entry name" value="PdxH"/>
    <property type="match status" value="1"/>
</dbReference>
<comment type="catalytic activity">
    <reaction evidence="9">
        <text>pyridoxamine 5'-phosphate + O2 + H2O = pyridoxal 5'-phosphate + H2O2 + NH4(+)</text>
        <dbReference type="Rhea" id="RHEA:15817"/>
        <dbReference type="ChEBI" id="CHEBI:15377"/>
        <dbReference type="ChEBI" id="CHEBI:15379"/>
        <dbReference type="ChEBI" id="CHEBI:16240"/>
        <dbReference type="ChEBI" id="CHEBI:28938"/>
        <dbReference type="ChEBI" id="CHEBI:58451"/>
        <dbReference type="ChEBI" id="CHEBI:597326"/>
        <dbReference type="EC" id="1.4.3.5"/>
    </reaction>
</comment>
<dbReference type="OrthoDB" id="9780392at2"/>
<gene>
    <name evidence="9" type="primary">pdxH</name>
    <name evidence="14" type="ORF">SAMN05444359_10384</name>
</gene>
<proteinExistence type="inferred from homology"/>
<dbReference type="GO" id="GO:0008615">
    <property type="term" value="P:pyridoxine biosynthetic process"/>
    <property type="evidence" value="ECO:0007669"/>
    <property type="project" value="UniProtKB-UniRule"/>
</dbReference>
<dbReference type="EMBL" id="FOFB01000003">
    <property type="protein sequence ID" value="SEP87063.1"/>
    <property type="molecule type" value="Genomic_DNA"/>
</dbReference>
<evidence type="ECO:0000256" key="7">
    <source>
        <dbReference type="ARBA" id="ARBA00023002"/>
    </source>
</evidence>
<feature type="binding site" evidence="9 11">
    <location>
        <begin position="77"/>
        <end position="78"/>
    </location>
    <ligand>
        <name>FMN</name>
        <dbReference type="ChEBI" id="CHEBI:58210"/>
    </ligand>
</feature>
<keyword evidence="8 9" id="KW-0664">Pyridoxine biosynthesis</keyword>
<evidence type="ECO:0000256" key="5">
    <source>
        <dbReference type="ARBA" id="ARBA00022630"/>
    </source>
</evidence>
<evidence type="ECO:0000313" key="15">
    <source>
        <dbReference type="Proteomes" id="UP000199021"/>
    </source>
</evidence>
<evidence type="ECO:0000256" key="3">
    <source>
        <dbReference type="ARBA" id="ARBA00007301"/>
    </source>
</evidence>
<name>A0A1H9BEK5_9BACT</name>
<feature type="binding site" evidence="9 11">
    <location>
        <position position="197"/>
    </location>
    <ligand>
        <name>FMN</name>
        <dbReference type="ChEBI" id="CHEBI:58210"/>
    </ligand>
</feature>
<dbReference type="Pfam" id="PF01243">
    <property type="entry name" value="PNPOx_N"/>
    <property type="match status" value="1"/>
</dbReference>
<evidence type="ECO:0000256" key="6">
    <source>
        <dbReference type="ARBA" id="ARBA00022643"/>
    </source>
</evidence>
<feature type="binding site" evidence="9 11">
    <location>
        <position position="84"/>
    </location>
    <ligand>
        <name>FMN</name>
        <dbReference type="ChEBI" id="CHEBI:58210"/>
    </ligand>
</feature>
<keyword evidence="6 9" id="KW-0288">FMN</keyword>
<dbReference type="PIRSF" id="PIRSF000190">
    <property type="entry name" value="Pyd_amn-ph_oxd"/>
    <property type="match status" value="1"/>
</dbReference>
<dbReference type="InterPro" id="IPR011576">
    <property type="entry name" value="Pyridox_Oxase_N"/>
</dbReference>
<sequence>MAIDAGDLRVDYQLDELLERTAPADPFALFSEWFKVAKDSGSPEPNAMIIATVTESGTPAARVVLLKQASSEGFVFYTNYESRKGRELSRKPAIAAVLNWLELQRQVRIEGTVERAAPEVSTNYFHSRPKKSQIGAWVSPQSEEIPDRNFLETRQQEVEQQYADAEELPRPEYWGGYVIKPSLIEFWQGRSSRLHDRLAYRKTEKGDWEMVRLAP</sequence>
<dbReference type="InterPro" id="IPR019740">
    <property type="entry name" value="Pyridox_Oxase_CS"/>
</dbReference>
<dbReference type="SUPFAM" id="SSF50475">
    <property type="entry name" value="FMN-binding split barrel"/>
    <property type="match status" value="1"/>
</dbReference>
<reference evidence="15" key="1">
    <citation type="submission" date="2016-10" db="EMBL/GenBank/DDBJ databases">
        <authorList>
            <person name="Varghese N."/>
            <person name="Submissions S."/>
        </authorList>
    </citation>
    <scope>NUCLEOTIDE SEQUENCE [LARGE SCALE GENOMIC DNA]</scope>
    <source>
        <strain evidence="15">DSM 24740</strain>
    </source>
</reference>
<comment type="cofactor">
    <cofactor evidence="9 11">
        <name>FMN</name>
        <dbReference type="ChEBI" id="CHEBI:58210"/>
    </cofactor>
    <text evidence="9 11">Binds 1 FMN per subunit.</text>
</comment>
<evidence type="ECO:0000259" key="13">
    <source>
        <dbReference type="Pfam" id="PF10590"/>
    </source>
</evidence>
<comment type="similarity">
    <text evidence="3 9">Belongs to the pyridoxamine 5'-phosphate oxidase family.</text>
</comment>
<keyword evidence="15" id="KW-1185">Reference proteome</keyword>
<feature type="binding site" evidence="9 10">
    <location>
        <position position="124"/>
    </location>
    <ligand>
        <name>substrate</name>
    </ligand>
</feature>
<dbReference type="PROSITE" id="PS01064">
    <property type="entry name" value="PYRIDOX_OXIDASE"/>
    <property type="match status" value="1"/>
</dbReference>
<dbReference type="PANTHER" id="PTHR10851">
    <property type="entry name" value="PYRIDOXINE-5-PHOSPHATE OXIDASE"/>
    <property type="match status" value="1"/>
</dbReference>
<comment type="catalytic activity">
    <reaction evidence="9">
        <text>pyridoxine 5'-phosphate + O2 = pyridoxal 5'-phosphate + H2O2</text>
        <dbReference type="Rhea" id="RHEA:15149"/>
        <dbReference type="ChEBI" id="CHEBI:15379"/>
        <dbReference type="ChEBI" id="CHEBI:16240"/>
        <dbReference type="ChEBI" id="CHEBI:58589"/>
        <dbReference type="ChEBI" id="CHEBI:597326"/>
        <dbReference type="EC" id="1.4.3.5"/>
    </reaction>
</comment>
<dbReference type="Proteomes" id="UP000199021">
    <property type="component" value="Unassembled WGS sequence"/>
</dbReference>
<feature type="domain" description="Pyridoxine 5'-phosphate oxidase dimerisation C-terminal" evidence="13">
    <location>
        <begin position="174"/>
        <end position="215"/>
    </location>
</feature>
<evidence type="ECO:0000256" key="8">
    <source>
        <dbReference type="ARBA" id="ARBA00023096"/>
    </source>
</evidence>
<feature type="domain" description="Pyridoxamine 5'-phosphate oxidase N-terminal" evidence="12">
    <location>
        <begin position="43"/>
        <end position="161"/>
    </location>
</feature>
<feature type="binding site" evidence="9 10">
    <location>
        <position position="132"/>
    </location>
    <ligand>
        <name>substrate</name>
    </ligand>
</feature>
<feature type="binding site" evidence="9 11">
    <location>
        <position position="187"/>
    </location>
    <ligand>
        <name>FMN</name>
        <dbReference type="ChEBI" id="CHEBI:58210"/>
    </ligand>
</feature>
<dbReference type="InParanoid" id="A0A1H9BEK5"/>
<feature type="binding site" evidence="9 10">
    <location>
        <position position="67"/>
    </location>
    <ligand>
        <name>substrate</name>
    </ligand>
</feature>
<dbReference type="InterPro" id="IPR019576">
    <property type="entry name" value="Pyridoxamine_oxidase_dimer_C"/>
</dbReference>
<dbReference type="STRING" id="478744.SAMN05444359_10384"/>
<keyword evidence="5 9" id="KW-0285">Flavoprotein</keyword>
<dbReference type="GO" id="GO:0004733">
    <property type="term" value="F:pyridoxamine phosphate oxidase activity"/>
    <property type="evidence" value="ECO:0007669"/>
    <property type="project" value="UniProtKB-UniRule"/>
</dbReference>
<dbReference type="NCBIfam" id="TIGR00558">
    <property type="entry name" value="pdxH"/>
    <property type="match status" value="1"/>
</dbReference>
<evidence type="ECO:0000256" key="4">
    <source>
        <dbReference type="ARBA" id="ARBA00011738"/>
    </source>
</evidence>
<protein>
    <recommendedName>
        <fullName evidence="9">Pyridoxine/pyridoxamine 5'-phosphate oxidase</fullName>
        <ecNumber evidence="9">1.4.3.5</ecNumber>
    </recommendedName>
    <alternativeName>
        <fullName evidence="9">PNP/PMP oxidase</fullName>
        <shortName evidence="9">PNPOx</shortName>
    </alternativeName>
    <alternativeName>
        <fullName evidence="9">Pyridoxal 5'-phosphate synthase</fullName>
    </alternativeName>
</protein>
<feature type="binding site" evidence="10">
    <location>
        <begin position="9"/>
        <end position="12"/>
    </location>
    <ligand>
        <name>substrate</name>
    </ligand>
</feature>
<comment type="function">
    <text evidence="9">Catalyzes the oxidation of either pyridoxine 5'-phosphate (PNP) or pyridoxamine 5'-phosphate (PMP) into pyridoxal 5'-phosphate (PLP).</text>
</comment>
<dbReference type="GO" id="GO:0010181">
    <property type="term" value="F:FMN binding"/>
    <property type="evidence" value="ECO:0007669"/>
    <property type="project" value="UniProtKB-UniRule"/>
</dbReference>
<feature type="binding site" evidence="9 10">
    <location>
        <begin position="193"/>
        <end position="195"/>
    </location>
    <ligand>
        <name>substrate</name>
    </ligand>
</feature>
<feature type="binding site" evidence="9 11">
    <location>
        <begin position="62"/>
        <end position="67"/>
    </location>
    <ligand>
        <name>FMN</name>
        <dbReference type="ChEBI" id="CHEBI:58210"/>
    </ligand>
</feature>
<dbReference type="Gene3D" id="2.30.110.10">
    <property type="entry name" value="Electron Transport, Fmn-binding Protein, Chain A"/>
    <property type="match status" value="1"/>
</dbReference>
<dbReference type="AlphaFoldDB" id="A0A1H9BEK5"/>
<feature type="binding site" evidence="9 10">
    <location>
        <position position="128"/>
    </location>
    <ligand>
        <name>substrate</name>
    </ligand>
</feature>
<feature type="binding site" evidence="9 11">
    <location>
        <position position="83"/>
    </location>
    <ligand>
        <name>FMN</name>
        <dbReference type="ChEBI" id="CHEBI:58210"/>
    </ligand>
</feature>